<dbReference type="RefSeq" id="WP_163817670.1">
    <property type="nucleotide sequence ID" value="NZ_JAAGOB010000003.1"/>
</dbReference>
<dbReference type="InterPro" id="IPR006059">
    <property type="entry name" value="SBP"/>
</dbReference>
<organism evidence="1 2">
    <name type="scientific">Phytoactinopolyspora alkaliphila</name>
    <dbReference type="NCBI Taxonomy" id="1783498"/>
    <lineage>
        <taxon>Bacteria</taxon>
        <taxon>Bacillati</taxon>
        <taxon>Actinomycetota</taxon>
        <taxon>Actinomycetes</taxon>
        <taxon>Jiangellales</taxon>
        <taxon>Jiangellaceae</taxon>
        <taxon>Phytoactinopolyspora</taxon>
    </lineage>
</organism>
<accession>A0A6N9YJS7</accession>
<dbReference type="EMBL" id="JAAGOB010000003">
    <property type="protein sequence ID" value="NED95212.1"/>
    <property type="molecule type" value="Genomic_DNA"/>
</dbReference>
<dbReference type="InterPro" id="IPR050490">
    <property type="entry name" value="Bact_solute-bd_prot1"/>
</dbReference>
<dbReference type="Gene3D" id="3.40.190.10">
    <property type="entry name" value="Periplasmic binding protein-like II"/>
    <property type="match status" value="1"/>
</dbReference>
<dbReference type="SUPFAM" id="SSF53850">
    <property type="entry name" value="Periplasmic binding protein-like II"/>
    <property type="match status" value="1"/>
</dbReference>
<dbReference type="CDD" id="cd13585">
    <property type="entry name" value="PBP2_TMBP_like"/>
    <property type="match status" value="1"/>
</dbReference>
<proteinExistence type="predicted"/>
<dbReference type="Pfam" id="PF01547">
    <property type="entry name" value="SBP_bac_1"/>
    <property type="match status" value="1"/>
</dbReference>
<name>A0A6N9YJS7_9ACTN</name>
<dbReference type="PANTHER" id="PTHR43649:SF12">
    <property type="entry name" value="DIACETYLCHITOBIOSE BINDING PROTEIN DASA"/>
    <property type="match status" value="1"/>
</dbReference>
<dbReference type="Proteomes" id="UP000469185">
    <property type="component" value="Unassembled WGS sequence"/>
</dbReference>
<comment type="caution">
    <text evidence="1">The sequence shown here is derived from an EMBL/GenBank/DDBJ whole genome shotgun (WGS) entry which is preliminary data.</text>
</comment>
<gene>
    <name evidence="1" type="ORF">G1H11_07775</name>
</gene>
<evidence type="ECO:0000313" key="2">
    <source>
        <dbReference type="Proteomes" id="UP000469185"/>
    </source>
</evidence>
<protein>
    <submittedName>
        <fullName evidence="1">Sugar ABC transporter substrate-binding protein</fullName>
    </submittedName>
</protein>
<sequence>MSDVVEFPNWMWGTPDNEPYWRELKAEFESRHPGVTLTDEVIPGGEYQDKMFTLMSAGNAPDLVTPFDPAMRAWADADLLEPLDPWLEEAGYDIDSFIPANRMAVGDDGKVYGVIMMSNPRVLFVNRGLLESEGLDVPTTPDDVLALSEALRDSSSQTFGFATMSASAAAFPTFGELMPIVKSFGGDFFRDGEPTANDPATVEALDFIKRLHDENLIPTGQTELIYREAFSQGKVGSIVVGAFIMAIIQSKNPDAFDDYDTVPMPFGSARTTAANGFIAIPKGAKNKEAAAQVILTMLEDEWQQKQVEMSWQIPARPGMVPDEFLADNPWFEEVLQAVPVAESLAPEGVEEFTPQIQDIVTRHYQDLLFSQKSAADVADAIQDDLLALQED</sequence>
<evidence type="ECO:0000313" key="1">
    <source>
        <dbReference type="EMBL" id="NED95212.1"/>
    </source>
</evidence>
<dbReference type="PANTHER" id="PTHR43649">
    <property type="entry name" value="ARABINOSE-BINDING PROTEIN-RELATED"/>
    <property type="match status" value="1"/>
</dbReference>
<reference evidence="1 2" key="1">
    <citation type="submission" date="2020-02" db="EMBL/GenBank/DDBJ databases">
        <authorList>
            <person name="Li X.-J."/>
            <person name="Feng X.-M."/>
        </authorList>
    </citation>
    <scope>NUCLEOTIDE SEQUENCE [LARGE SCALE GENOMIC DNA]</scope>
    <source>
        <strain evidence="1 2">CGMCC 4.7225</strain>
    </source>
</reference>
<keyword evidence="2" id="KW-1185">Reference proteome</keyword>
<dbReference type="AlphaFoldDB" id="A0A6N9YJS7"/>